<proteinExistence type="inferred from homology"/>
<organism evidence="3 4">
    <name type="scientific">Jatrophihabitans lederbergiae</name>
    <dbReference type="NCBI Taxonomy" id="3075547"/>
    <lineage>
        <taxon>Bacteria</taxon>
        <taxon>Bacillati</taxon>
        <taxon>Actinomycetota</taxon>
        <taxon>Actinomycetes</taxon>
        <taxon>Jatrophihabitantales</taxon>
        <taxon>Jatrophihabitantaceae</taxon>
        <taxon>Jatrophihabitans</taxon>
    </lineage>
</organism>
<sequence>MTHNGSGGFADQTISLALVGDVFISRDNFGLDGAADEGFRGVVDLLTSADIVFANFEIPLSERGYPADKYITIRTSPDRARDVKRMGLDVVSLANNHIMDYGPEALFDTMAALNRAGVEHVGAGETLDDARQLRVREVAGRRIGFLAWSTILPPGAPATHIRPGVAPIAIHTGYEVLVRLLEAPSAPPVITWVDPMAQERAVEQVARARQAVDYLVVSVHWGADFGDDLADYERPLGRSLIRAGADLVIGNHPHVVRGIEVYQGKPILYGTGLFVEQVPREGSSEEILALYDKLSPDSYVALLDLGPAAASRLRLVLTSNEGTGLPRVAQGEVFERIANRLVRLSAPLGTELVVDGGGITVPLPQTGR</sequence>
<name>A0ABU2JGI8_9ACTN</name>
<dbReference type="GO" id="GO:0016787">
    <property type="term" value="F:hydrolase activity"/>
    <property type="evidence" value="ECO:0007669"/>
    <property type="project" value="UniProtKB-KW"/>
</dbReference>
<dbReference type="SUPFAM" id="SSF56300">
    <property type="entry name" value="Metallo-dependent phosphatases"/>
    <property type="match status" value="1"/>
</dbReference>
<evidence type="ECO:0000313" key="4">
    <source>
        <dbReference type="Proteomes" id="UP001183176"/>
    </source>
</evidence>
<dbReference type="Proteomes" id="UP001183176">
    <property type="component" value="Unassembled WGS sequence"/>
</dbReference>
<protein>
    <submittedName>
        <fullName evidence="3">CapA family protein</fullName>
        <ecNumber evidence="3">3.1.-.-</ecNumber>
    </submittedName>
</protein>
<dbReference type="EC" id="3.1.-.-" evidence="3"/>
<accession>A0ABU2JGI8</accession>
<gene>
    <name evidence="3" type="ORF">RM423_22295</name>
</gene>
<dbReference type="CDD" id="cd07381">
    <property type="entry name" value="MPP_CapA"/>
    <property type="match status" value="1"/>
</dbReference>
<dbReference type="Pfam" id="PF09587">
    <property type="entry name" value="PGA_cap"/>
    <property type="match status" value="1"/>
</dbReference>
<reference evidence="4" key="1">
    <citation type="submission" date="2023-07" db="EMBL/GenBank/DDBJ databases">
        <title>30 novel species of actinomycetes from the DSMZ collection.</title>
        <authorList>
            <person name="Nouioui I."/>
        </authorList>
    </citation>
    <scope>NUCLEOTIDE SEQUENCE [LARGE SCALE GENOMIC DNA]</scope>
    <source>
        <strain evidence="4">DSM 44399</strain>
    </source>
</reference>
<dbReference type="InterPro" id="IPR019079">
    <property type="entry name" value="Capsule_synth_CapA"/>
</dbReference>
<evidence type="ECO:0000259" key="2">
    <source>
        <dbReference type="SMART" id="SM00854"/>
    </source>
</evidence>
<dbReference type="EMBL" id="JAVREH010000070">
    <property type="protein sequence ID" value="MDT0264105.1"/>
    <property type="molecule type" value="Genomic_DNA"/>
</dbReference>
<dbReference type="SMART" id="SM00854">
    <property type="entry name" value="PGA_cap"/>
    <property type="match status" value="1"/>
</dbReference>
<evidence type="ECO:0000313" key="3">
    <source>
        <dbReference type="EMBL" id="MDT0264105.1"/>
    </source>
</evidence>
<evidence type="ECO:0000256" key="1">
    <source>
        <dbReference type="ARBA" id="ARBA00005662"/>
    </source>
</evidence>
<dbReference type="PANTHER" id="PTHR33393:SF13">
    <property type="entry name" value="PGA BIOSYNTHESIS PROTEIN CAPA"/>
    <property type="match status" value="1"/>
</dbReference>
<dbReference type="InterPro" id="IPR052169">
    <property type="entry name" value="CW_Biosynth-Accessory"/>
</dbReference>
<keyword evidence="3" id="KW-0378">Hydrolase</keyword>
<dbReference type="InterPro" id="IPR029052">
    <property type="entry name" value="Metallo-depent_PP-like"/>
</dbReference>
<dbReference type="RefSeq" id="WP_311425248.1">
    <property type="nucleotide sequence ID" value="NZ_JAVREH010000070.1"/>
</dbReference>
<comment type="caution">
    <text evidence="3">The sequence shown here is derived from an EMBL/GenBank/DDBJ whole genome shotgun (WGS) entry which is preliminary data.</text>
</comment>
<keyword evidence="4" id="KW-1185">Reference proteome</keyword>
<feature type="domain" description="Capsule synthesis protein CapA" evidence="2">
    <location>
        <begin position="15"/>
        <end position="278"/>
    </location>
</feature>
<dbReference type="Gene3D" id="3.60.21.10">
    <property type="match status" value="1"/>
</dbReference>
<dbReference type="PANTHER" id="PTHR33393">
    <property type="entry name" value="POLYGLUTAMINE SYNTHESIS ACCESSORY PROTEIN RV0574C-RELATED"/>
    <property type="match status" value="1"/>
</dbReference>
<comment type="similarity">
    <text evidence="1">Belongs to the CapA family.</text>
</comment>